<dbReference type="AlphaFoldDB" id="A0A9J6D362"/>
<feature type="region of interest" description="Disordered" evidence="1">
    <location>
        <begin position="170"/>
        <end position="207"/>
    </location>
</feature>
<comment type="caution">
    <text evidence="2">The sequence shown here is derived from an EMBL/GenBank/DDBJ whole genome shotgun (WGS) entry which is preliminary data.</text>
</comment>
<dbReference type="EMBL" id="JABSTU010000993">
    <property type="protein sequence ID" value="KAH7986733.1"/>
    <property type="molecule type" value="Genomic_DNA"/>
</dbReference>
<gene>
    <name evidence="2" type="ORF">HPB51_026612</name>
</gene>
<evidence type="ECO:0000313" key="2">
    <source>
        <dbReference type="EMBL" id="KAH7986733.1"/>
    </source>
</evidence>
<proteinExistence type="predicted"/>
<feature type="compositionally biased region" description="Pro residues" evidence="1">
    <location>
        <begin position="198"/>
        <end position="207"/>
    </location>
</feature>
<reference evidence="2" key="2">
    <citation type="submission" date="2021-09" db="EMBL/GenBank/DDBJ databases">
        <authorList>
            <person name="Jia N."/>
            <person name="Wang J."/>
            <person name="Shi W."/>
            <person name="Du L."/>
            <person name="Sun Y."/>
            <person name="Zhan W."/>
            <person name="Jiang J."/>
            <person name="Wang Q."/>
            <person name="Zhang B."/>
            <person name="Ji P."/>
            <person name="Sakyi L.B."/>
            <person name="Cui X."/>
            <person name="Yuan T."/>
            <person name="Jiang B."/>
            <person name="Yang W."/>
            <person name="Lam T.T.-Y."/>
            <person name="Chang Q."/>
            <person name="Ding S."/>
            <person name="Wang X."/>
            <person name="Zhu J."/>
            <person name="Ruan X."/>
            <person name="Zhao L."/>
            <person name="Wei J."/>
            <person name="Que T."/>
            <person name="Du C."/>
            <person name="Cheng J."/>
            <person name="Dai P."/>
            <person name="Han X."/>
            <person name="Huang E."/>
            <person name="Gao Y."/>
            <person name="Liu J."/>
            <person name="Shao H."/>
            <person name="Ye R."/>
            <person name="Li L."/>
            <person name="Wei W."/>
            <person name="Wang X."/>
            <person name="Wang C."/>
            <person name="Huo Q."/>
            <person name="Li W."/>
            <person name="Guo W."/>
            <person name="Chen H."/>
            <person name="Chen S."/>
            <person name="Zhou L."/>
            <person name="Zhou L."/>
            <person name="Ni X."/>
            <person name="Tian J."/>
            <person name="Zhou Y."/>
            <person name="Sheng Y."/>
            <person name="Liu T."/>
            <person name="Pan Y."/>
            <person name="Xia L."/>
            <person name="Li J."/>
            <person name="Zhao F."/>
            <person name="Cao W."/>
        </authorList>
    </citation>
    <scope>NUCLEOTIDE SEQUENCE</scope>
    <source>
        <strain evidence="2">Rmic-2018</strain>
        <tissue evidence="2">Larvae</tissue>
    </source>
</reference>
<accession>A0A9J6D362</accession>
<feature type="region of interest" description="Disordered" evidence="1">
    <location>
        <begin position="1"/>
        <end position="41"/>
    </location>
</feature>
<dbReference type="Proteomes" id="UP000821866">
    <property type="component" value="Unassembled WGS sequence"/>
</dbReference>
<evidence type="ECO:0000256" key="1">
    <source>
        <dbReference type="SAM" id="MobiDB-lite"/>
    </source>
</evidence>
<feature type="compositionally biased region" description="Basic and acidic residues" evidence="1">
    <location>
        <begin position="1"/>
        <end position="11"/>
    </location>
</feature>
<protein>
    <submittedName>
        <fullName evidence="2">Uncharacterized protein</fullName>
    </submittedName>
</protein>
<sequence>MPPKGPAHDVSRSATPSPAPTEKTLPPDLDEADFPPQGNDFIARLQAITEGLAPSMFAGPDQTRNDNEDAGTSVSEATAVPAGLASDIGSRIQRRLREIEDELSRFLSDSVNNVPVPARNFVMSRLFELAAFCGDLRAEAAMERSAAAALRGQLIEARQEMATLQASGMGAGRGGALAGPAGSSDVDVGGTRSRGIPKIPPAVPGAT</sequence>
<organism evidence="2 3">
    <name type="scientific">Rhipicephalus microplus</name>
    <name type="common">Cattle tick</name>
    <name type="synonym">Boophilus microplus</name>
    <dbReference type="NCBI Taxonomy" id="6941"/>
    <lineage>
        <taxon>Eukaryota</taxon>
        <taxon>Metazoa</taxon>
        <taxon>Ecdysozoa</taxon>
        <taxon>Arthropoda</taxon>
        <taxon>Chelicerata</taxon>
        <taxon>Arachnida</taxon>
        <taxon>Acari</taxon>
        <taxon>Parasitiformes</taxon>
        <taxon>Ixodida</taxon>
        <taxon>Ixodoidea</taxon>
        <taxon>Ixodidae</taxon>
        <taxon>Rhipicephalinae</taxon>
        <taxon>Rhipicephalus</taxon>
        <taxon>Boophilus</taxon>
    </lineage>
</organism>
<name>A0A9J6D362_RHIMP</name>
<keyword evidence="3" id="KW-1185">Reference proteome</keyword>
<evidence type="ECO:0000313" key="3">
    <source>
        <dbReference type="Proteomes" id="UP000821866"/>
    </source>
</evidence>
<feature type="region of interest" description="Disordered" evidence="1">
    <location>
        <begin position="55"/>
        <end position="78"/>
    </location>
</feature>
<reference evidence="2" key="1">
    <citation type="journal article" date="2020" name="Cell">
        <title>Large-Scale Comparative Analyses of Tick Genomes Elucidate Their Genetic Diversity and Vector Capacities.</title>
        <authorList>
            <consortium name="Tick Genome and Microbiome Consortium (TIGMIC)"/>
            <person name="Jia N."/>
            <person name="Wang J."/>
            <person name="Shi W."/>
            <person name="Du L."/>
            <person name="Sun Y."/>
            <person name="Zhan W."/>
            <person name="Jiang J.F."/>
            <person name="Wang Q."/>
            <person name="Zhang B."/>
            <person name="Ji P."/>
            <person name="Bell-Sakyi L."/>
            <person name="Cui X.M."/>
            <person name="Yuan T.T."/>
            <person name="Jiang B.G."/>
            <person name="Yang W.F."/>
            <person name="Lam T.T."/>
            <person name="Chang Q.C."/>
            <person name="Ding S.J."/>
            <person name="Wang X.J."/>
            <person name="Zhu J.G."/>
            <person name="Ruan X.D."/>
            <person name="Zhao L."/>
            <person name="Wei J.T."/>
            <person name="Ye R.Z."/>
            <person name="Que T.C."/>
            <person name="Du C.H."/>
            <person name="Zhou Y.H."/>
            <person name="Cheng J.X."/>
            <person name="Dai P.F."/>
            <person name="Guo W.B."/>
            <person name="Han X.H."/>
            <person name="Huang E.J."/>
            <person name="Li L.F."/>
            <person name="Wei W."/>
            <person name="Gao Y.C."/>
            <person name="Liu J.Z."/>
            <person name="Shao H.Z."/>
            <person name="Wang X."/>
            <person name="Wang C.C."/>
            <person name="Yang T.C."/>
            <person name="Huo Q.B."/>
            <person name="Li W."/>
            <person name="Chen H.Y."/>
            <person name="Chen S.E."/>
            <person name="Zhou L.G."/>
            <person name="Ni X.B."/>
            <person name="Tian J.H."/>
            <person name="Sheng Y."/>
            <person name="Liu T."/>
            <person name="Pan Y.S."/>
            <person name="Xia L.Y."/>
            <person name="Li J."/>
            <person name="Zhao F."/>
            <person name="Cao W.C."/>
        </authorList>
    </citation>
    <scope>NUCLEOTIDE SEQUENCE</scope>
    <source>
        <strain evidence="2">Rmic-2018</strain>
    </source>
</reference>